<feature type="domain" description="HTH gntR-type" evidence="5">
    <location>
        <begin position="2"/>
        <end position="70"/>
    </location>
</feature>
<dbReference type="InterPro" id="IPR036388">
    <property type="entry name" value="WH-like_DNA-bd_sf"/>
</dbReference>
<dbReference type="GO" id="GO:0003677">
    <property type="term" value="F:DNA binding"/>
    <property type="evidence" value="ECO:0007669"/>
    <property type="project" value="UniProtKB-UniRule"/>
</dbReference>
<dbReference type="InterPro" id="IPR000524">
    <property type="entry name" value="Tscrpt_reg_HTH_GntR"/>
</dbReference>
<evidence type="ECO:0000256" key="2">
    <source>
        <dbReference type="ARBA" id="ARBA00023125"/>
    </source>
</evidence>
<dbReference type="PROSITE" id="PS50949">
    <property type="entry name" value="HTH_GNTR"/>
    <property type="match status" value="1"/>
</dbReference>
<dbReference type="Proteomes" id="UP000286907">
    <property type="component" value="Chromosome"/>
</dbReference>
<evidence type="ECO:0000259" key="5">
    <source>
        <dbReference type="PROSITE" id="PS50949"/>
    </source>
</evidence>
<keyword evidence="3" id="KW-0804">Transcription</keyword>
<dbReference type="NCBIfam" id="TIGR02404">
    <property type="entry name" value="trehalos_R_Bsub"/>
    <property type="match status" value="1"/>
</dbReference>
<dbReference type="PANTHER" id="PTHR44846">
    <property type="entry name" value="MANNOSYL-D-GLYCERATE TRANSPORT/METABOLISM SYSTEM REPRESSOR MNGR-RELATED"/>
    <property type="match status" value="1"/>
</dbReference>
<evidence type="ECO:0000313" key="7">
    <source>
        <dbReference type="EMBL" id="QAS69699.1"/>
    </source>
</evidence>
<reference evidence="6" key="2">
    <citation type="submission" date="2019-01" db="EMBL/GenBank/DDBJ databases">
        <title>Oenococcus sicerae UCMA17102.</title>
        <authorList>
            <person name="Cousin F.J."/>
            <person name="Le Guellec R."/>
            <person name="Cretenet M."/>
        </authorList>
    </citation>
    <scope>NUCLEOTIDE SEQUENCE</scope>
    <source>
        <strain evidence="6">UCMA17102</strain>
    </source>
</reference>
<accession>A0AAJ1RBY2</accession>
<dbReference type="PRINTS" id="PR00035">
    <property type="entry name" value="HTHGNTR"/>
</dbReference>
<keyword evidence="8" id="KW-1185">Reference proteome</keyword>
<dbReference type="PANTHER" id="PTHR44846:SF12">
    <property type="entry name" value="HTH-TYPE TRANSCRIPTIONAL REGULATOR TRER"/>
    <property type="match status" value="1"/>
</dbReference>
<gene>
    <name evidence="6" type="primary">treR</name>
    <name evidence="7" type="ORF">DLJ48_03780</name>
    <name evidence="6" type="ORF">EVC35_03605</name>
</gene>
<dbReference type="InterPro" id="IPR028978">
    <property type="entry name" value="Chorismate_lyase_/UTRA_dom_sf"/>
</dbReference>
<sequence length="241" mass="27722">MTARYIEIYQQLKTGIVEEKYPADSFLPSEAKIADQFSCSRDTVRKALLRLDEDGFIQKQHGRGSQVLKHSLINFPISGLTSFQELKEVQGLDAATKVVLFETIKSDPSNYHKTAFPIGTNLYHIIRVRNIDGLASVIDEDYFDQKIVPHMTAKIASGSIYDYLENTEKLIIAYAEKSVTAELVTSTDRKWMPNLAVQENRLIQVESRVHLADTTYFQHTISRHRPDKFQFNEFSRRQKTF</sequence>
<dbReference type="InterPro" id="IPR012770">
    <property type="entry name" value="TreR"/>
</dbReference>
<evidence type="ECO:0000256" key="4">
    <source>
        <dbReference type="NCBIfam" id="TIGR02404"/>
    </source>
</evidence>
<dbReference type="GO" id="GO:0045892">
    <property type="term" value="P:negative regulation of DNA-templated transcription"/>
    <property type="evidence" value="ECO:0007669"/>
    <property type="project" value="TreeGrafter"/>
</dbReference>
<dbReference type="InterPro" id="IPR050679">
    <property type="entry name" value="Bact_HTH_transcr_reg"/>
</dbReference>
<dbReference type="CDD" id="cd07377">
    <property type="entry name" value="WHTH_GntR"/>
    <property type="match status" value="1"/>
</dbReference>
<dbReference type="EMBL" id="SDWY01000002">
    <property type="protein sequence ID" value="MDN6900090.1"/>
    <property type="molecule type" value="Genomic_DNA"/>
</dbReference>
<dbReference type="GO" id="GO:0003700">
    <property type="term" value="F:DNA-binding transcription factor activity"/>
    <property type="evidence" value="ECO:0007669"/>
    <property type="project" value="UniProtKB-UniRule"/>
</dbReference>
<proteinExistence type="predicted"/>
<dbReference type="SMART" id="SM00345">
    <property type="entry name" value="HTH_GNTR"/>
    <property type="match status" value="1"/>
</dbReference>
<dbReference type="SMART" id="SM00866">
    <property type="entry name" value="UTRA"/>
    <property type="match status" value="1"/>
</dbReference>
<organism evidence="6 9">
    <name type="scientific">Oenococcus sicerae</name>
    <dbReference type="NCBI Taxonomy" id="2203724"/>
    <lineage>
        <taxon>Bacteria</taxon>
        <taxon>Bacillati</taxon>
        <taxon>Bacillota</taxon>
        <taxon>Bacilli</taxon>
        <taxon>Lactobacillales</taxon>
        <taxon>Lactobacillaceae</taxon>
        <taxon>Oenococcus</taxon>
    </lineage>
</organism>
<dbReference type="Gene3D" id="1.10.10.10">
    <property type="entry name" value="Winged helix-like DNA-binding domain superfamily/Winged helix DNA-binding domain"/>
    <property type="match status" value="1"/>
</dbReference>
<dbReference type="InterPro" id="IPR011663">
    <property type="entry name" value="UTRA"/>
</dbReference>
<dbReference type="AlphaFoldDB" id="A0AAJ1RBY2"/>
<dbReference type="Proteomes" id="UP001167919">
    <property type="component" value="Unassembled WGS sequence"/>
</dbReference>
<keyword evidence="1" id="KW-0805">Transcription regulation</keyword>
<evidence type="ECO:0000256" key="1">
    <source>
        <dbReference type="ARBA" id="ARBA00023015"/>
    </source>
</evidence>
<dbReference type="RefSeq" id="WP_128686039.1">
    <property type="nucleotide sequence ID" value="NZ_CP029684.2"/>
</dbReference>
<dbReference type="Gene3D" id="3.40.1410.10">
    <property type="entry name" value="Chorismate lyase-like"/>
    <property type="match status" value="1"/>
</dbReference>
<keyword evidence="2" id="KW-0238">DNA-binding</keyword>
<evidence type="ECO:0000313" key="9">
    <source>
        <dbReference type="Proteomes" id="UP001167919"/>
    </source>
</evidence>
<name>A0AAJ1RBY2_9LACO</name>
<evidence type="ECO:0000313" key="8">
    <source>
        <dbReference type="Proteomes" id="UP000286907"/>
    </source>
</evidence>
<protein>
    <recommendedName>
        <fullName evidence="4">Trehalose operon repressor</fullName>
    </recommendedName>
</protein>
<reference evidence="7 8" key="1">
    <citation type="journal article" date="2019" name="Syst. Appl. Microbiol.">
        <title>Oenococcus sicerae sp. nov., isolated from French cider.</title>
        <authorList>
            <person name="Cousin F.J."/>
            <person name="Le Guellec R."/>
            <person name="Chagnot C."/>
            <person name="Goux D."/>
            <person name="Dalmasso M."/>
            <person name="Laplace J.M."/>
            <person name="Cretenet M."/>
        </authorList>
    </citation>
    <scope>NUCLEOTIDE SEQUENCE [LARGE SCALE GENOMIC DNA]</scope>
    <source>
        <strain evidence="7 8">UCMA 15228</strain>
    </source>
</reference>
<dbReference type="Pfam" id="PF00392">
    <property type="entry name" value="GntR"/>
    <property type="match status" value="1"/>
</dbReference>
<dbReference type="Pfam" id="PF07702">
    <property type="entry name" value="UTRA"/>
    <property type="match status" value="1"/>
</dbReference>
<evidence type="ECO:0000256" key="3">
    <source>
        <dbReference type="ARBA" id="ARBA00023163"/>
    </source>
</evidence>
<dbReference type="InterPro" id="IPR036390">
    <property type="entry name" value="WH_DNA-bd_sf"/>
</dbReference>
<dbReference type="SUPFAM" id="SSF46785">
    <property type="entry name" value="Winged helix' DNA-binding domain"/>
    <property type="match status" value="1"/>
</dbReference>
<dbReference type="SUPFAM" id="SSF64288">
    <property type="entry name" value="Chorismate lyase-like"/>
    <property type="match status" value="1"/>
</dbReference>
<dbReference type="EMBL" id="CP029684">
    <property type="protein sequence ID" value="QAS69699.1"/>
    <property type="molecule type" value="Genomic_DNA"/>
</dbReference>
<reference evidence="7" key="3">
    <citation type="submission" date="2020-01" db="EMBL/GenBank/DDBJ databases">
        <authorList>
            <person name="Cousin F.J."/>
            <person name="Le Guellec R."/>
            <person name="Cretenet M."/>
        </authorList>
    </citation>
    <scope>NUCLEOTIDE SEQUENCE</scope>
    <source>
        <strain evidence="7">UCMA 15228</strain>
    </source>
</reference>
<evidence type="ECO:0000313" key="6">
    <source>
        <dbReference type="EMBL" id="MDN6900090.1"/>
    </source>
</evidence>